<organism evidence="1 2">
    <name type="scientific">Collybiopsis luxurians FD-317 M1</name>
    <dbReference type="NCBI Taxonomy" id="944289"/>
    <lineage>
        <taxon>Eukaryota</taxon>
        <taxon>Fungi</taxon>
        <taxon>Dikarya</taxon>
        <taxon>Basidiomycota</taxon>
        <taxon>Agaricomycotina</taxon>
        <taxon>Agaricomycetes</taxon>
        <taxon>Agaricomycetidae</taxon>
        <taxon>Agaricales</taxon>
        <taxon>Marasmiineae</taxon>
        <taxon>Omphalotaceae</taxon>
        <taxon>Collybiopsis</taxon>
        <taxon>Collybiopsis luxurians</taxon>
    </lineage>
</organism>
<dbReference type="EMBL" id="KN834832">
    <property type="protein sequence ID" value="KIK53171.1"/>
    <property type="molecule type" value="Genomic_DNA"/>
</dbReference>
<dbReference type="Proteomes" id="UP000053593">
    <property type="component" value="Unassembled WGS sequence"/>
</dbReference>
<reference evidence="1 2" key="1">
    <citation type="submission" date="2014-04" db="EMBL/GenBank/DDBJ databases">
        <title>Evolutionary Origins and Diversification of the Mycorrhizal Mutualists.</title>
        <authorList>
            <consortium name="DOE Joint Genome Institute"/>
            <consortium name="Mycorrhizal Genomics Consortium"/>
            <person name="Kohler A."/>
            <person name="Kuo A."/>
            <person name="Nagy L.G."/>
            <person name="Floudas D."/>
            <person name="Copeland A."/>
            <person name="Barry K.W."/>
            <person name="Cichocki N."/>
            <person name="Veneault-Fourrey C."/>
            <person name="LaButti K."/>
            <person name="Lindquist E.A."/>
            <person name="Lipzen A."/>
            <person name="Lundell T."/>
            <person name="Morin E."/>
            <person name="Murat C."/>
            <person name="Riley R."/>
            <person name="Ohm R."/>
            <person name="Sun H."/>
            <person name="Tunlid A."/>
            <person name="Henrissat B."/>
            <person name="Grigoriev I.V."/>
            <person name="Hibbett D.S."/>
            <person name="Martin F."/>
        </authorList>
    </citation>
    <scope>NUCLEOTIDE SEQUENCE [LARGE SCALE GENOMIC DNA]</scope>
    <source>
        <strain evidence="1 2">FD-317 M1</strain>
    </source>
</reference>
<evidence type="ECO:0000313" key="2">
    <source>
        <dbReference type="Proteomes" id="UP000053593"/>
    </source>
</evidence>
<dbReference type="PROSITE" id="PS51257">
    <property type="entry name" value="PROKAR_LIPOPROTEIN"/>
    <property type="match status" value="1"/>
</dbReference>
<proteinExistence type="predicted"/>
<gene>
    <name evidence="1" type="ORF">GYMLUDRAFT_942487</name>
</gene>
<protein>
    <submittedName>
        <fullName evidence="1">Uncharacterized protein</fullName>
    </submittedName>
</protein>
<name>A0A0D0BEW3_9AGAR</name>
<keyword evidence="2" id="KW-1185">Reference proteome</keyword>
<dbReference type="HOGENOM" id="CLU_2441093_0_0_1"/>
<dbReference type="AlphaFoldDB" id="A0A0D0BEW3"/>
<sequence length="90" mass="9966">MHMYLTRLLPVLQTRRTTPHCMFIISCLCSLPTPILSGGGETSIPFSSSTFCSDNGWLCLSSFFCMTGMIIHSVSEVFVSVRDRIGEISI</sequence>
<accession>A0A0D0BEW3</accession>
<evidence type="ECO:0000313" key="1">
    <source>
        <dbReference type="EMBL" id="KIK53171.1"/>
    </source>
</evidence>